<dbReference type="Proteomes" id="UP000800200">
    <property type="component" value="Unassembled WGS sequence"/>
</dbReference>
<evidence type="ECO:0000313" key="4">
    <source>
        <dbReference type="EMBL" id="KAF2185622.1"/>
    </source>
</evidence>
<sequence>MRLSSLPFVATAICLHLTKVYAGSDRWQNCVEDYRLDMDEEHALDLVRKISDATSHLSMLRQFGKESYDPAQLEKNLNQIERIRDATLDLARDGYEPIPLTKEDYEVLQLIEKGEYDASQLPKDDYKIPQAVFDNKQECQEPINEVTMITPRTNAIASLPCIGCPIVKHGGERENWKYWLDFTTQTHWYVSPFSPLSLLLVNPIPQFYNISLSPGHATLLLNNIPIFPTFDFPHQGEFYVSQIASNFSHADLASVIACTRNPCPRDKQSWDGSKCYCLEPKLWPQALSFDYYAMESDEKDVWEISFDAIGGKGMGYLDDPHTVFGSSEQQRLVIQVKKDAHDQTLSILDVRLAPRQWVPDPVPEPSKLSFLTKLKRFFGLDSAKGNIPGHIVYWKYEWSYYGRKGTFQHMMMYIWDWVDWFLIFAIILPSVAGSVLLCGVLFMVYRLVMLERDRQRRGLSGMDREDTWEEVRTFLWSGKTKGEDRDGKADETQGLLDSGRSGVDSDEAGEA</sequence>
<keyword evidence="2" id="KW-0812">Transmembrane</keyword>
<feature type="region of interest" description="Disordered" evidence="1">
    <location>
        <begin position="479"/>
        <end position="511"/>
    </location>
</feature>
<keyword evidence="3" id="KW-0732">Signal</keyword>
<keyword evidence="2" id="KW-0472">Membrane</keyword>
<protein>
    <submittedName>
        <fullName evidence="4">Uncharacterized protein</fullName>
    </submittedName>
</protein>
<name>A0A6A6E4E6_9PEZI</name>
<evidence type="ECO:0000256" key="3">
    <source>
        <dbReference type="SAM" id="SignalP"/>
    </source>
</evidence>
<evidence type="ECO:0000256" key="1">
    <source>
        <dbReference type="SAM" id="MobiDB-lite"/>
    </source>
</evidence>
<accession>A0A6A6E4E6</accession>
<feature type="chain" id="PRO_5025372277" evidence="3">
    <location>
        <begin position="23"/>
        <end position="511"/>
    </location>
</feature>
<dbReference type="EMBL" id="ML994633">
    <property type="protein sequence ID" value="KAF2185622.1"/>
    <property type="molecule type" value="Genomic_DNA"/>
</dbReference>
<keyword evidence="2" id="KW-1133">Transmembrane helix</keyword>
<dbReference type="AlphaFoldDB" id="A0A6A6E4E6"/>
<reference evidence="4" key="1">
    <citation type="journal article" date="2020" name="Stud. Mycol.">
        <title>101 Dothideomycetes genomes: a test case for predicting lifestyles and emergence of pathogens.</title>
        <authorList>
            <person name="Haridas S."/>
            <person name="Albert R."/>
            <person name="Binder M."/>
            <person name="Bloem J."/>
            <person name="Labutti K."/>
            <person name="Salamov A."/>
            <person name="Andreopoulos B."/>
            <person name="Baker S."/>
            <person name="Barry K."/>
            <person name="Bills G."/>
            <person name="Bluhm B."/>
            <person name="Cannon C."/>
            <person name="Castanera R."/>
            <person name="Culley D."/>
            <person name="Daum C."/>
            <person name="Ezra D."/>
            <person name="Gonzalez J."/>
            <person name="Henrissat B."/>
            <person name="Kuo A."/>
            <person name="Liang C."/>
            <person name="Lipzen A."/>
            <person name="Lutzoni F."/>
            <person name="Magnuson J."/>
            <person name="Mondo S."/>
            <person name="Nolan M."/>
            <person name="Ohm R."/>
            <person name="Pangilinan J."/>
            <person name="Park H.-J."/>
            <person name="Ramirez L."/>
            <person name="Alfaro M."/>
            <person name="Sun H."/>
            <person name="Tritt A."/>
            <person name="Yoshinaga Y."/>
            <person name="Zwiers L.-H."/>
            <person name="Turgeon B."/>
            <person name="Goodwin S."/>
            <person name="Spatafora J."/>
            <person name="Crous P."/>
            <person name="Grigoriev I."/>
        </authorList>
    </citation>
    <scope>NUCLEOTIDE SEQUENCE</scope>
    <source>
        <strain evidence="4">CBS 207.26</strain>
    </source>
</reference>
<organism evidence="4 5">
    <name type="scientific">Zopfia rhizophila CBS 207.26</name>
    <dbReference type="NCBI Taxonomy" id="1314779"/>
    <lineage>
        <taxon>Eukaryota</taxon>
        <taxon>Fungi</taxon>
        <taxon>Dikarya</taxon>
        <taxon>Ascomycota</taxon>
        <taxon>Pezizomycotina</taxon>
        <taxon>Dothideomycetes</taxon>
        <taxon>Dothideomycetes incertae sedis</taxon>
        <taxon>Zopfiaceae</taxon>
        <taxon>Zopfia</taxon>
    </lineage>
</organism>
<evidence type="ECO:0000313" key="5">
    <source>
        <dbReference type="Proteomes" id="UP000800200"/>
    </source>
</evidence>
<proteinExistence type="predicted"/>
<evidence type="ECO:0000256" key="2">
    <source>
        <dbReference type="SAM" id="Phobius"/>
    </source>
</evidence>
<feature type="compositionally biased region" description="Basic and acidic residues" evidence="1">
    <location>
        <begin position="480"/>
        <end position="491"/>
    </location>
</feature>
<feature type="transmembrane region" description="Helical" evidence="2">
    <location>
        <begin position="420"/>
        <end position="448"/>
    </location>
</feature>
<dbReference type="OrthoDB" id="3917128at2759"/>
<keyword evidence="5" id="KW-1185">Reference proteome</keyword>
<feature type="signal peptide" evidence="3">
    <location>
        <begin position="1"/>
        <end position="22"/>
    </location>
</feature>
<gene>
    <name evidence="4" type="ORF">K469DRAFT_162689</name>
</gene>